<dbReference type="InterPro" id="IPR058533">
    <property type="entry name" value="Cation_efflux_TM"/>
</dbReference>
<dbReference type="SUPFAM" id="SSF160240">
    <property type="entry name" value="Cation efflux protein cytoplasmic domain-like"/>
    <property type="match status" value="1"/>
</dbReference>
<dbReference type="InterPro" id="IPR036837">
    <property type="entry name" value="Cation_efflux_CTD_sf"/>
</dbReference>
<name>A0ABQ4T940_METOR</name>
<evidence type="ECO:0000256" key="5">
    <source>
        <dbReference type="ARBA" id="ARBA00023136"/>
    </source>
</evidence>
<organism evidence="8 9">
    <name type="scientific">Methylobacterium organophilum</name>
    <dbReference type="NCBI Taxonomy" id="410"/>
    <lineage>
        <taxon>Bacteria</taxon>
        <taxon>Pseudomonadati</taxon>
        <taxon>Pseudomonadota</taxon>
        <taxon>Alphaproteobacteria</taxon>
        <taxon>Hyphomicrobiales</taxon>
        <taxon>Methylobacteriaceae</taxon>
        <taxon>Methylobacterium</taxon>
    </lineage>
</organism>
<accession>A0ABQ4T940</accession>
<evidence type="ECO:0000256" key="4">
    <source>
        <dbReference type="ARBA" id="ARBA00022989"/>
    </source>
</evidence>
<feature type="transmembrane region" description="Helical" evidence="6">
    <location>
        <begin position="202"/>
        <end position="220"/>
    </location>
</feature>
<dbReference type="Pfam" id="PF01545">
    <property type="entry name" value="Cation_efflux"/>
    <property type="match status" value="1"/>
</dbReference>
<dbReference type="RefSeq" id="WP_238311558.1">
    <property type="nucleotide sequence ID" value="NZ_BPQV01000007.1"/>
</dbReference>
<dbReference type="PANTHER" id="PTHR13414">
    <property type="entry name" value="HUEL-CATION TRANSPORTER"/>
    <property type="match status" value="1"/>
</dbReference>
<protein>
    <submittedName>
        <fullName evidence="8">Magnetosome protein MamB</fullName>
    </submittedName>
</protein>
<dbReference type="InterPro" id="IPR027469">
    <property type="entry name" value="Cation_efflux_TMD_sf"/>
</dbReference>
<dbReference type="EMBL" id="BPQV01000007">
    <property type="protein sequence ID" value="GJE27758.1"/>
    <property type="molecule type" value="Genomic_DNA"/>
</dbReference>
<dbReference type="InterPro" id="IPR040177">
    <property type="entry name" value="SLC30A9"/>
</dbReference>
<evidence type="ECO:0000256" key="2">
    <source>
        <dbReference type="ARBA" id="ARBA00022448"/>
    </source>
</evidence>
<feature type="transmembrane region" description="Helical" evidence="6">
    <location>
        <begin position="75"/>
        <end position="96"/>
    </location>
</feature>
<reference evidence="8" key="1">
    <citation type="journal article" date="2021" name="Front. Microbiol.">
        <title>Comprehensive Comparative Genomics and Phenotyping of Methylobacterium Species.</title>
        <authorList>
            <person name="Alessa O."/>
            <person name="Ogura Y."/>
            <person name="Fujitani Y."/>
            <person name="Takami H."/>
            <person name="Hayashi T."/>
            <person name="Sahin N."/>
            <person name="Tani A."/>
        </authorList>
    </citation>
    <scope>NUCLEOTIDE SEQUENCE</scope>
    <source>
        <strain evidence="8">NBRC 15689</strain>
    </source>
</reference>
<dbReference type="Gene3D" id="3.30.70.1350">
    <property type="entry name" value="Cation efflux protein, cytoplasmic domain"/>
    <property type="match status" value="1"/>
</dbReference>
<dbReference type="Proteomes" id="UP001055156">
    <property type="component" value="Unassembled WGS sequence"/>
</dbReference>
<evidence type="ECO:0000256" key="6">
    <source>
        <dbReference type="SAM" id="Phobius"/>
    </source>
</evidence>
<evidence type="ECO:0000256" key="3">
    <source>
        <dbReference type="ARBA" id="ARBA00022692"/>
    </source>
</evidence>
<dbReference type="PANTHER" id="PTHR13414:SF9">
    <property type="entry name" value="PROTON-COUPLED ZINC ANTIPORTER SLC30A9, MITOCHONDRIAL"/>
    <property type="match status" value="1"/>
</dbReference>
<feature type="domain" description="Cation efflux protein transmembrane" evidence="7">
    <location>
        <begin position="11"/>
        <end position="222"/>
    </location>
</feature>
<keyword evidence="4 6" id="KW-1133">Transmembrane helix</keyword>
<evidence type="ECO:0000259" key="7">
    <source>
        <dbReference type="Pfam" id="PF01545"/>
    </source>
</evidence>
<gene>
    <name evidence="8" type="primary">mamB</name>
    <name evidence="8" type="ORF">LKMONMHP_2619</name>
</gene>
<evidence type="ECO:0000313" key="8">
    <source>
        <dbReference type="EMBL" id="GJE27758.1"/>
    </source>
</evidence>
<feature type="transmembrane region" description="Helical" evidence="6">
    <location>
        <begin position="121"/>
        <end position="147"/>
    </location>
</feature>
<dbReference type="SUPFAM" id="SSF161111">
    <property type="entry name" value="Cation efflux protein transmembrane domain-like"/>
    <property type="match status" value="1"/>
</dbReference>
<dbReference type="InterPro" id="IPR002524">
    <property type="entry name" value="Cation_efflux"/>
</dbReference>
<evidence type="ECO:0000313" key="9">
    <source>
        <dbReference type="Proteomes" id="UP001055156"/>
    </source>
</evidence>
<dbReference type="Gene3D" id="1.20.1510.10">
    <property type="entry name" value="Cation efflux protein transmembrane domain"/>
    <property type="match status" value="1"/>
</dbReference>
<keyword evidence="5 6" id="KW-0472">Membrane</keyword>
<comment type="subcellular location">
    <subcellularLocation>
        <location evidence="1">Membrane</location>
        <topology evidence="1">Multi-pass membrane protein</topology>
    </subcellularLocation>
</comment>
<proteinExistence type="predicted"/>
<evidence type="ECO:0000256" key="1">
    <source>
        <dbReference type="ARBA" id="ARBA00004141"/>
    </source>
</evidence>
<reference evidence="8" key="2">
    <citation type="submission" date="2021-08" db="EMBL/GenBank/DDBJ databases">
        <authorList>
            <person name="Tani A."/>
            <person name="Ola A."/>
            <person name="Ogura Y."/>
            <person name="Katsura K."/>
            <person name="Hayashi T."/>
        </authorList>
    </citation>
    <scope>NUCLEOTIDE SEQUENCE</scope>
    <source>
        <strain evidence="8">NBRC 15689</strain>
    </source>
</reference>
<keyword evidence="2" id="KW-0813">Transport</keyword>
<keyword evidence="3 6" id="KW-0812">Transmembrane</keyword>
<feature type="transmembrane region" description="Helical" evidence="6">
    <location>
        <begin position="167"/>
        <end position="190"/>
    </location>
</feature>
<sequence>MAHESTAAIYTAAGANLAIAAAKFVGAFLTGSTAMLAEGAHSLVDTANQILLLVGLKRAEKPADAKHPFGYGREVYFYAFVVALFIFLGGGIFAIYEGAHKIQHPEPPADATLLGFHLSGFWVNVAILGFAILAEGYSCLVAIRQFWAEKGQRSAITAIRRSKDPALYTILVEDVAALIGLVIAMAGVVAGHLLDMPVLDGWSSIGIGLVLVGMSIFLMIETHGLLIGEGADPEVVAAIRSAVRGERAVRHVNEVLTQHLGPSDILVNVSLDVEDSVPAGEIEQAVSRLEARIKAEAPDVTRVFVEIQSRATHRTTMA</sequence>
<dbReference type="NCBIfam" id="TIGR01297">
    <property type="entry name" value="CDF"/>
    <property type="match status" value="1"/>
</dbReference>
<comment type="caution">
    <text evidence="8">The sequence shown here is derived from an EMBL/GenBank/DDBJ whole genome shotgun (WGS) entry which is preliminary data.</text>
</comment>
<keyword evidence="9" id="KW-1185">Reference proteome</keyword>